<dbReference type="KEGG" id="cnr:EB819_09670"/>
<evidence type="ECO:0000313" key="2">
    <source>
        <dbReference type="Proteomes" id="UP000095601"/>
    </source>
</evidence>
<dbReference type="AlphaFoldDB" id="A0A1E5UB18"/>
<dbReference type="STRING" id="237258.SAMN04489756_10343"/>
<sequence>MKSFLKLIAIFTILVSLQSCIVSEKSLYNEETKGNATVTKINVPMFIVKPYIKKALREDGESEEVIRLIKKIRKVKVYTVQNASDKMVAQFSRQSFGSNLQELMSVNSKDSKIKIMSAITDSDTMIKDLLITVRDDKELVYVKVLGKFSLDDISRIAELSKKNKDTVANN</sequence>
<dbReference type="OrthoDB" id="1451277at2"/>
<reference evidence="1 2" key="1">
    <citation type="submission" date="2016-09" db="EMBL/GenBank/DDBJ databases">
        <authorList>
            <person name="Capua I."/>
            <person name="De Benedictis P."/>
            <person name="Joannis T."/>
            <person name="Lombin L.H."/>
            <person name="Cattoli G."/>
        </authorList>
    </citation>
    <scope>NUCLEOTIDE SEQUENCE [LARGE SCALE GENOMIC DNA]</scope>
    <source>
        <strain evidence="1 2">NRS-1</strain>
    </source>
</reference>
<dbReference type="EMBL" id="MKGI01000079">
    <property type="protein sequence ID" value="OEL10082.1"/>
    <property type="molecule type" value="Genomic_DNA"/>
</dbReference>
<dbReference type="PROSITE" id="PS51257">
    <property type="entry name" value="PROKAR_LIPOPROTEIN"/>
    <property type="match status" value="1"/>
</dbReference>
<accession>A0A1E5UB18</accession>
<dbReference type="Pfam" id="PF14060">
    <property type="entry name" value="DUF4252"/>
    <property type="match status" value="1"/>
</dbReference>
<protein>
    <recommendedName>
        <fullName evidence="3">DUF4252 domain-containing protein</fullName>
    </recommendedName>
</protein>
<comment type="caution">
    <text evidence="1">The sequence shown here is derived from an EMBL/GenBank/DDBJ whole genome shotgun (WGS) entry which is preliminary data.</text>
</comment>
<keyword evidence="2" id="KW-1185">Reference proteome</keyword>
<name>A0A1E5UB18_9FLAO</name>
<organism evidence="1 2">
    <name type="scientific">Cloacibacterium normanense</name>
    <dbReference type="NCBI Taxonomy" id="237258"/>
    <lineage>
        <taxon>Bacteria</taxon>
        <taxon>Pseudomonadati</taxon>
        <taxon>Bacteroidota</taxon>
        <taxon>Flavobacteriia</taxon>
        <taxon>Flavobacteriales</taxon>
        <taxon>Weeksellaceae</taxon>
    </lineage>
</organism>
<evidence type="ECO:0008006" key="3">
    <source>
        <dbReference type="Google" id="ProtNLM"/>
    </source>
</evidence>
<dbReference type="RefSeq" id="WP_069800576.1">
    <property type="nucleotide sequence ID" value="NZ_CP034157.1"/>
</dbReference>
<dbReference type="InterPro" id="IPR025348">
    <property type="entry name" value="DUF4252"/>
</dbReference>
<evidence type="ECO:0000313" key="1">
    <source>
        <dbReference type="EMBL" id="OEL10082.1"/>
    </source>
</evidence>
<proteinExistence type="predicted"/>
<dbReference type="Proteomes" id="UP000095601">
    <property type="component" value="Unassembled WGS sequence"/>
</dbReference>
<gene>
    <name evidence="1" type="ORF">BHF72_0776</name>
</gene>